<dbReference type="SUPFAM" id="SSF51556">
    <property type="entry name" value="Metallo-dependent hydrolases"/>
    <property type="match status" value="1"/>
</dbReference>
<dbReference type="Proteomes" id="UP001139333">
    <property type="component" value="Unassembled WGS sequence"/>
</dbReference>
<gene>
    <name evidence="10" type="primary">nagA</name>
    <name evidence="10" type="ORF">L2672_04065</name>
</gene>
<accession>A0A9X2CFZ8</accession>
<reference evidence="10" key="1">
    <citation type="submission" date="2022-01" db="EMBL/GenBank/DDBJ databases">
        <title>Whole genome-based taxonomy of the Shewanellaceae.</title>
        <authorList>
            <person name="Martin-Rodriguez A.J."/>
        </authorList>
    </citation>
    <scope>NUCLEOTIDE SEQUENCE</scope>
    <source>
        <strain evidence="10">DSM 16422</strain>
    </source>
</reference>
<dbReference type="Gene3D" id="2.30.40.10">
    <property type="entry name" value="Urease, subunit C, domain 1"/>
    <property type="match status" value="1"/>
</dbReference>
<feature type="binding site" evidence="7">
    <location>
        <position position="141"/>
    </location>
    <ligand>
        <name>substrate</name>
    </ligand>
</feature>
<evidence type="ECO:0000313" key="11">
    <source>
        <dbReference type="Proteomes" id="UP001139333"/>
    </source>
</evidence>
<feature type="binding site" evidence="8">
    <location>
        <position position="130"/>
    </location>
    <ligand>
        <name>Zn(2+)</name>
        <dbReference type="ChEBI" id="CHEBI:29105"/>
    </ligand>
</feature>
<feature type="binding site" evidence="7">
    <location>
        <begin position="218"/>
        <end position="219"/>
    </location>
    <ligand>
        <name>substrate</name>
    </ligand>
</feature>
<dbReference type="SUPFAM" id="SSF51338">
    <property type="entry name" value="Composite domain of metallo-dependent hydrolases"/>
    <property type="match status" value="1"/>
</dbReference>
<sequence length="389" mass="41029">MKQILIVDQLFDGEAFHQNMAVTVESGCVTSVDSAEALTDVEPNQITRLTGTLTPGFVDVQVNGGGGALFNADPSVECIETIGRAHARYGTTGFLPTLITDDVSVMAQAADAVAQAISQNKAGVLGVHFEGPHLSVPKKGVHPKQFIRQISEEELAIFSRQDLGIKVVTLAPENVSTEVIKTLVNAGVHVCLGHSNADYETVVAALDAGATGFTHLFNAMSALGSREPGMVGAALENQQAWCGLIVDGHHVHSAAAKIAINAKPRGKVMLVTDAMPPVGMSENASFELFGTQVVRQGDRLNAPSGELAGCVLDMVGAVNNTVSMLGMGHDEAIRMGSLYPAQFLGIDQKNSHIAPIGYIQAGYKADFVLLDQNNQVSQTFINGRVVFAN</sequence>
<feature type="binding site" evidence="7">
    <location>
        <position position="250"/>
    </location>
    <ligand>
        <name>substrate</name>
    </ligand>
</feature>
<dbReference type="InterPro" id="IPR011059">
    <property type="entry name" value="Metal-dep_hydrolase_composite"/>
</dbReference>
<dbReference type="Pfam" id="PF01979">
    <property type="entry name" value="Amidohydro_1"/>
    <property type="match status" value="1"/>
</dbReference>
<evidence type="ECO:0000256" key="5">
    <source>
        <dbReference type="PIRNR" id="PIRNR038994"/>
    </source>
</evidence>
<dbReference type="EMBL" id="JAKIKP010000002">
    <property type="protein sequence ID" value="MCL1141873.1"/>
    <property type="molecule type" value="Genomic_DNA"/>
</dbReference>
<dbReference type="EC" id="3.5.1.25" evidence="5"/>
<dbReference type="GO" id="GO:0008448">
    <property type="term" value="F:N-acetylglucosamine-6-phosphate deacetylase activity"/>
    <property type="evidence" value="ECO:0007669"/>
    <property type="project" value="UniProtKB-UniRule"/>
</dbReference>
<evidence type="ECO:0000256" key="8">
    <source>
        <dbReference type="PIRSR" id="PIRSR038994-3"/>
    </source>
</evidence>
<dbReference type="InterPro" id="IPR032466">
    <property type="entry name" value="Metal_Hydrolase"/>
</dbReference>
<dbReference type="InterPro" id="IPR003764">
    <property type="entry name" value="GlcNAc_6-P_deAcase"/>
</dbReference>
<dbReference type="GO" id="GO:0006046">
    <property type="term" value="P:N-acetylglucosamine catabolic process"/>
    <property type="evidence" value="ECO:0007669"/>
    <property type="project" value="TreeGrafter"/>
</dbReference>
<comment type="caution">
    <text evidence="10">The sequence shown here is derived from an EMBL/GenBank/DDBJ whole genome shotgun (WGS) entry which is preliminary data.</text>
</comment>
<dbReference type="GO" id="GO:0046872">
    <property type="term" value="F:metal ion binding"/>
    <property type="evidence" value="ECO:0007669"/>
    <property type="project" value="UniProtKB-KW"/>
</dbReference>
<feature type="binding site" evidence="8">
    <location>
        <position position="215"/>
    </location>
    <ligand>
        <name>Zn(2+)</name>
        <dbReference type="ChEBI" id="CHEBI:29105"/>
    </ligand>
</feature>
<feature type="binding site" evidence="7">
    <location>
        <position position="226"/>
    </location>
    <ligand>
        <name>substrate</name>
    </ligand>
</feature>
<evidence type="ECO:0000256" key="2">
    <source>
        <dbReference type="ARBA" id="ARBA00022723"/>
    </source>
</evidence>
<keyword evidence="11" id="KW-1185">Reference proteome</keyword>
<dbReference type="CDD" id="cd00854">
    <property type="entry name" value="NagA"/>
    <property type="match status" value="1"/>
</dbReference>
<protein>
    <recommendedName>
        <fullName evidence="5">N-acetylgalactosamine-6-phosphate deacetylase</fullName>
        <ecNumber evidence="5">3.5.1.25</ecNumber>
    </recommendedName>
    <alternativeName>
        <fullName evidence="5">N-acetylglucosamine-6-phosphate deacetylase</fullName>
    </alternativeName>
</protein>
<evidence type="ECO:0000313" key="10">
    <source>
        <dbReference type="EMBL" id="MCL1141873.1"/>
    </source>
</evidence>
<evidence type="ECO:0000256" key="1">
    <source>
        <dbReference type="ARBA" id="ARBA00010716"/>
    </source>
</evidence>
<evidence type="ECO:0000256" key="6">
    <source>
        <dbReference type="PIRSR" id="PIRSR038994-1"/>
    </source>
</evidence>
<evidence type="ECO:0000259" key="9">
    <source>
        <dbReference type="Pfam" id="PF01979"/>
    </source>
</evidence>
<keyword evidence="2 8" id="KW-0479">Metal-binding</keyword>
<dbReference type="InterPro" id="IPR006680">
    <property type="entry name" value="Amidohydro-rel"/>
</dbReference>
<evidence type="ECO:0000256" key="3">
    <source>
        <dbReference type="ARBA" id="ARBA00022801"/>
    </source>
</evidence>
<dbReference type="NCBIfam" id="TIGR00221">
    <property type="entry name" value="nagA"/>
    <property type="match status" value="1"/>
</dbReference>
<keyword evidence="3 5" id="KW-0378">Hydrolase</keyword>
<evidence type="ECO:0000256" key="7">
    <source>
        <dbReference type="PIRSR" id="PIRSR038994-2"/>
    </source>
</evidence>
<comment type="similarity">
    <text evidence="1 5">Belongs to the metallo-dependent hydrolases superfamily. NagA family.</text>
</comment>
<proteinExistence type="inferred from homology"/>
<feature type="binding site" evidence="7">
    <location>
        <begin position="307"/>
        <end position="309"/>
    </location>
    <ligand>
        <name>substrate</name>
    </ligand>
</feature>
<dbReference type="RefSeq" id="WP_248994551.1">
    <property type="nucleotide sequence ID" value="NZ_JAKIKP010000002.1"/>
</dbReference>
<dbReference type="FunFam" id="3.20.20.140:FF:000004">
    <property type="entry name" value="N-acetylglucosamine-6-phosphate deacetylase"/>
    <property type="match status" value="1"/>
</dbReference>
<dbReference type="AlphaFoldDB" id="A0A9X2CFZ8"/>
<dbReference type="PANTHER" id="PTHR11113">
    <property type="entry name" value="N-ACETYLGLUCOSAMINE-6-PHOSPHATE DEACETYLASE"/>
    <property type="match status" value="1"/>
</dbReference>
<dbReference type="PIRSF" id="PIRSF038994">
    <property type="entry name" value="NagA"/>
    <property type="match status" value="1"/>
</dbReference>
<dbReference type="PANTHER" id="PTHR11113:SF14">
    <property type="entry name" value="N-ACETYLGLUCOSAMINE-6-PHOSPHATE DEACETYLASE"/>
    <property type="match status" value="1"/>
</dbReference>
<name>A0A9X2CFZ8_9GAMM</name>
<comment type="cofactor">
    <cofactor evidence="8">
        <name>a divalent metal cation</name>
        <dbReference type="ChEBI" id="CHEBI:60240"/>
    </cofactor>
    <text evidence="8">Binds 1 divalent metal cation per subunit.</text>
</comment>
<feature type="active site" description="Proton donor/acceptor" evidence="6">
    <location>
        <position position="273"/>
    </location>
</feature>
<organism evidence="10 11">
    <name type="scientific">Shewanella gaetbuli</name>
    <dbReference type="NCBI Taxonomy" id="220752"/>
    <lineage>
        <taxon>Bacteria</taxon>
        <taxon>Pseudomonadati</taxon>
        <taxon>Pseudomonadota</taxon>
        <taxon>Gammaproteobacteria</taxon>
        <taxon>Alteromonadales</taxon>
        <taxon>Shewanellaceae</taxon>
        <taxon>Shewanella</taxon>
    </lineage>
</organism>
<evidence type="ECO:0000256" key="4">
    <source>
        <dbReference type="ARBA" id="ARBA00023277"/>
    </source>
</evidence>
<dbReference type="Gene3D" id="3.20.20.140">
    <property type="entry name" value="Metal-dependent hydrolases"/>
    <property type="match status" value="1"/>
</dbReference>
<feature type="domain" description="Amidohydrolase-related" evidence="9">
    <location>
        <begin position="52"/>
        <end position="386"/>
    </location>
</feature>
<feature type="binding site" evidence="8">
    <location>
        <position position="194"/>
    </location>
    <ligand>
        <name>Zn(2+)</name>
        <dbReference type="ChEBI" id="CHEBI:29105"/>
    </ligand>
</feature>
<comment type="catalytic activity">
    <reaction evidence="5">
        <text>N-acetyl-D-glucosamine 6-phosphate + H2O = D-glucosamine 6-phosphate + acetate</text>
        <dbReference type="Rhea" id="RHEA:22936"/>
        <dbReference type="ChEBI" id="CHEBI:15377"/>
        <dbReference type="ChEBI" id="CHEBI:30089"/>
        <dbReference type="ChEBI" id="CHEBI:57513"/>
        <dbReference type="ChEBI" id="CHEBI:58725"/>
        <dbReference type="EC" id="3.5.1.25"/>
    </reaction>
</comment>
<keyword evidence="4 5" id="KW-0119">Carbohydrate metabolism</keyword>